<keyword evidence="6" id="KW-1185">Reference proteome</keyword>
<dbReference type="GO" id="GO:0005993">
    <property type="term" value="P:trehalose catabolic process"/>
    <property type="evidence" value="ECO:0007669"/>
    <property type="project" value="TreeGrafter"/>
</dbReference>
<dbReference type="AlphaFoldDB" id="A0A2I0B1H5"/>
<dbReference type="InterPro" id="IPR018232">
    <property type="entry name" value="Glyco_hydro_37_CS"/>
</dbReference>
<evidence type="ECO:0000256" key="4">
    <source>
        <dbReference type="RuleBase" id="RU361180"/>
    </source>
</evidence>
<evidence type="ECO:0000313" key="5">
    <source>
        <dbReference type="EMBL" id="PKA61646.1"/>
    </source>
</evidence>
<dbReference type="GO" id="GO:0004555">
    <property type="term" value="F:alpha,alpha-trehalase activity"/>
    <property type="evidence" value="ECO:0007669"/>
    <property type="project" value="UniProtKB-EC"/>
</dbReference>
<dbReference type="PROSITE" id="PS00928">
    <property type="entry name" value="TREHALASE_2"/>
    <property type="match status" value="1"/>
</dbReference>
<dbReference type="Gene3D" id="1.50.10.10">
    <property type="match status" value="1"/>
</dbReference>
<gene>
    <name evidence="5" type="ORF">AXF42_Ash018627</name>
</gene>
<accession>A0A2I0B1H5</accession>
<dbReference type="InterPro" id="IPR012341">
    <property type="entry name" value="6hp_glycosidase-like_sf"/>
</dbReference>
<proteinExistence type="inferred from homology"/>
<comment type="catalytic activity">
    <reaction evidence="4">
        <text>alpha,alpha-trehalose + H2O = alpha-D-glucose + beta-D-glucose</text>
        <dbReference type="Rhea" id="RHEA:32675"/>
        <dbReference type="ChEBI" id="CHEBI:15377"/>
        <dbReference type="ChEBI" id="CHEBI:15903"/>
        <dbReference type="ChEBI" id="CHEBI:16551"/>
        <dbReference type="ChEBI" id="CHEBI:17925"/>
        <dbReference type="EC" id="3.2.1.28"/>
    </reaction>
</comment>
<dbReference type="PANTHER" id="PTHR23403:SF1">
    <property type="entry name" value="TREHALASE"/>
    <property type="match status" value="1"/>
</dbReference>
<evidence type="ECO:0000256" key="3">
    <source>
        <dbReference type="ARBA" id="ARBA00023295"/>
    </source>
</evidence>
<dbReference type="EC" id="3.2.1.28" evidence="4"/>
<dbReference type="Pfam" id="PF01204">
    <property type="entry name" value="Trehalase"/>
    <property type="match status" value="1"/>
</dbReference>
<comment type="similarity">
    <text evidence="1 4">Belongs to the glycosyl hydrolase 37 family.</text>
</comment>
<dbReference type="PANTHER" id="PTHR23403">
    <property type="entry name" value="TREHALASE"/>
    <property type="match status" value="1"/>
</dbReference>
<reference evidence="5 6" key="1">
    <citation type="journal article" date="2017" name="Nature">
        <title>The Apostasia genome and the evolution of orchids.</title>
        <authorList>
            <person name="Zhang G.Q."/>
            <person name="Liu K.W."/>
            <person name="Li Z."/>
            <person name="Lohaus R."/>
            <person name="Hsiao Y.Y."/>
            <person name="Niu S.C."/>
            <person name="Wang J.Y."/>
            <person name="Lin Y.C."/>
            <person name="Xu Q."/>
            <person name="Chen L.J."/>
            <person name="Yoshida K."/>
            <person name="Fujiwara S."/>
            <person name="Wang Z.W."/>
            <person name="Zhang Y.Q."/>
            <person name="Mitsuda N."/>
            <person name="Wang M."/>
            <person name="Liu G.H."/>
            <person name="Pecoraro L."/>
            <person name="Huang H.X."/>
            <person name="Xiao X.J."/>
            <person name="Lin M."/>
            <person name="Wu X.Y."/>
            <person name="Wu W.L."/>
            <person name="Chen Y.Y."/>
            <person name="Chang S.B."/>
            <person name="Sakamoto S."/>
            <person name="Ohme-Takagi M."/>
            <person name="Yagi M."/>
            <person name="Zeng S.J."/>
            <person name="Shen C.Y."/>
            <person name="Yeh C.M."/>
            <person name="Luo Y.B."/>
            <person name="Tsai W.C."/>
            <person name="Van de Peer Y."/>
            <person name="Liu Z.J."/>
        </authorList>
    </citation>
    <scope>NUCLEOTIDE SEQUENCE [LARGE SCALE GENOMIC DNA]</scope>
    <source>
        <strain evidence="6">cv. Shenzhen</strain>
        <tissue evidence="5">Stem</tissue>
    </source>
</reference>
<keyword evidence="3 4" id="KW-0326">Glycosidase</keyword>
<dbReference type="InterPro" id="IPR001661">
    <property type="entry name" value="Glyco_hydro_37"/>
</dbReference>
<evidence type="ECO:0000256" key="1">
    <source>
        <dbReference type="ARBA" id="ARBA00005615"/>
    </source>
</evidence>
<dbReference type="PRINTS" id="PR00744">
    <property type="entry name" value="GLHYDRLASE37"/>
</dbReference>
<protein>
    <recommendedName>
        <fullName evidence="4">Trehalase</fullName>
        <ecNumber evidence="4">3.2.1.28</ecNumber>
    </recommendedName>
    <alternativeName>
        <fullName evidence="4">Alpha-trehalose glucohydrolase</fullName>
    </alternativeName>
</protein>
<keyword evidence="2 4" id="KW-0378">Hydrolase</keyword>
<dbReference type="Proteomes" id="UP000236161">
    <property type="component" value="Unassembled WGS sequence"/>
</dbReference>
<dbReference type="InterPro" id="IPR008928">
    <property type="entry name" value="6-hairpin_glycosidase_sf"/>
</dbReference>
<evidence type="ECO:0000256" key="2">
    <source>
        <dbReference type="ARBA" id="ARBA00022801"/>
    </source>
</evidence>
<dbReference type="OrthoDB" id="3542292at2759"/>
<sequence>MSVYPQLSLSRASYICGNYLPNVQFELHTALAVTTKLFPKMPSYRCQFYLFVLLFPLLSSSMSEASVSGDCAAAGPADRPSSLIVFLERVQSAALKSFGPKSFDPKHYVDLPLKNDLAVTEESFAKLPRADGIIPASELKRFLNAFFGKPGSDLVYLDPKDFVPEPEGFLPKVKNPEVRTWALQIHSLWKSLSRRVSDDVKERPERHTLLPLPDPMIIPGERFREVYYWDSYWIIKGLLTSKMYDTAKSVASNLLWLLDVYGHVLNGARSYYINRSQPPLLSSMVLEIYTRTHDLAFVNKSLPSLIKEHTFWNSGIHRVMIHDLQGHKHSLSRYFALWNRPRPESATIDKKLASKFQDASEKKVFYRQVASTAETGWDFSSRWMSNSPDLTTLATTSIIPVDLNAYLYKMELDIAFFADLAADVSTKEKFLLASKARLTAMRSIFWNAEMGHWLDYWLTFNNRNCTDVHQFDARNQNHTIYASNFIPLWILKHLSGEEDALIGKLLISFQSSGLFRSAGMATSLTNSGQQWDFPNGWAPLQHLLIEGLANSGSIPARKLAEDIAVRWIRTNYAAFKATGTMHEKYDVESCGDVGGGGEYKPQVMLQHHSFMNSIQLCFFFGFFWPFSKPIPSISNAQPSCLLVAL</sequence>
<organism evidence="5 6">
    <name type="scientific">Apostasia shenzhenica</name>
    <dbReference type="NCBI Taxonomy" id="1088818"/>
    <lineage>
        <taxon>Eukaryota</taxon>
        <taxon>Viridiplantae</taxon>
        <taxon>Streptophyta</taxon>
        <taxon>Embryophyta</taxon>
        <taxon>Tracheophyta</taxon>
        <taxon>Spermatophyta</taxon>
        <taxon>Magnoliopsida</taxon>
        <taxon>Liliopsida</taxon>
        <taxon>Asparagales</taxon>
        <taxon>Orchidaceae</taxon>
        <taxon>Apostasioideae</taxon>
        <taxon>Apostasia</taxon>
    </lineage>
</organism>
<dbReference type="SUPFAM" id="SSF48208">
    <property type="entry name" value="Six-hairpin glycosidases"/>
    <property type="match status" value="1"/>
</dbReference>
<dbReference type="STRING" id="1088818.A0A2I0B1H5"/>
<name>A0A2I0B1H5_9ASPA</name>
<dbReference type="EMBL" id="KZ451927">
    <property type="protein sequence ID" value="PKA61646.1"/>
    <property type="molecule type" value="Genomic_DNA"/>
</dbReference>
<evidence type="ECO:0000313" key="6">
    <source>
        <dbReference type="Proteomes" id="UP000236161"/>
    </source>
</evidence>